<feature type="compositionally biased region" description="Basic and acidic residues" evidence="1">
    <location>
        <begin position="66"/>
        <end position="84"/>
    </location>
</feature>
<dbReference type="Proteomes" id="UP000322873">
    <property type="component" value="Unassembled WGS sequence"/>
</dbReference>
<dbReference type="AlphaFoldDB" id="A0A5M9JPE6"/>
<sequence length="84" mass="9765">MEWESLKLGDDEKVGYTVNKPHILQTRVAPEQMEHDVTAKIHGWSTCERPPSRDFKERTPAPFVPPKDRAEKRNSFRDALPHMP</sequence>
<feature type="region of interest" description="Disordered" evidence="1">
    <location>
        <begin position="44"/>
        <end position="84"/>
    </location>
</feature>
<gene>
    <name evidence="2" type="ORF">EYC84_000476</name>
</gene>
<protein>
    <submittedName>
        <fullName evidence="2">Uncharacterized protein</fullName>
    </submittedName>
</protein>
<reference evidence="2 3" key="1">
    <citation type="submission" date="2019-06" db="EMBL/GenBank/DDBJ databases">
        <title>Genome Sequence of the Brown Rot Fungal Pathogen Monilinia fructicola.</title>
        <authorList>
            <person name="De Miccolis Angelini R.M."/>
            <person name="Landi L."/>
            <person name="Abate D."/>
            <person name="Pollastro S."/>
            <person name="Romanazzi G."/>
            <person name="Faretra F."/>
        </authorList>
    </citation>
    <scope>NUCLEOTIDE SEQUENCE [LARGE SCALE GENOMIC DNA]</scope>
    <source>
        <strain evidence="2 3">Mfrc123</strain>
    </source>
</reference>
<evidence type="ECO:0000313" key="3">
    <source>
        <dbReference type="Proteomes" id="UP000322873"/>
    </source>
</evidence>
<dbReference type="EMBL" id="VICG01000006">
    <property type="protein sequence ID" value="KAA8571131.1"/>
    <property type="molecule type" value="Genomic_DNA"/>
</dbReference>
<evidence type="ECO:0000256" key="1">
    <source>
        <dbReference type="SAM" id="MobiDB-lite"/>
    </source>
</evidence>
<feature type="compositionally biased region" description="Basic and acidic residues" evidence="1">
    <location>
        <begin position="50"/>
        <end position="59"/>
    </location>
</feature>
<proteinExistence type="predicted"/>
<comment type="caution">
    <text evidence="2">The sequence shown here is derived from an EMBL/GenBank/DDBJ whole genome shotgun (WGS) entry which is preliminary data.</text>
</comment>
<accession>A0A5M9JPE6</accession>
<organism evidence="2 3">
    <name type="scientific">Monilinia fructicola</name>
    <name type="common">Brown rot fungus</name>
    <name type="synonym">Ciboria fructicola</name>
    <dbReference type="NCBI Taxonomy" id="38448"/>
    <lineage>
        <taxon>Eukaryota</taxon>
        <taxon>Fungi</taxon>
        <taxon>Dikarya</taxon>
        <taxon>Ascomycota</taxon>
        <taxon>Pezizomycotina</taxon>
        <taxon>Leotiomycetes</taxon>
        <taxon>Helotiales</taxon>
        <taxon>Sclerotiniaceae</taxon>
        <taxon>Monilinia</taxon>
    </lineage>
</organism>
<name>A0A5M9JPE6_MONFR</name>
<evidence type="ECO:0000313" key="2">
    <source>
        <dbReference type="EMBL" id="KAA8571131.1"/>
    </source>
</evidence>
<keyword evidence="3" id="KW-1185">Reference proteome</keyword>